<dbReference type="CDD" id="cd06260">
    <property type="entry name" value="DUF820-like"/>
    <property type="match status" value="1"/>
</dbReference>
<dbReference type="PANTHER" id="PTHR35400">
    <property type="entry name" value="SLR1083 PROTEIN"/>
    <property type="match status" value="1"/>
</dbReference>
<evidence type="ECO:0000313" key="2">
    <source>
        <dbReference type="EMBL" id="TKG69090.1"/>
    </source>
</evidence>
<dbReference type="EMBL" id="SWMS01000011">
    <property type="protein sequence ID" value="TKG69090.1"/>
    <property type="molecule type" value="Genomic_DNA"/>
</dbReference>
<gene>
    <name evidence="2" type="ORF">FCN18_20035</name>
</gene>
<evidence type="ECO:0000313" key="3">
    <source>
        <dbReference type="Proteomes" id="UP000309992"/>
    </source>
</evidence>
<keyword evidence="2" id="KW-0255">Endonuclease</keyword>
<dbReference type="RefSeq" id="WP_137095841.1">
    <property type="nucleotide sequence ID" value="NZ_SWMS01000011.1"/>
</dbReference>
<dbReference type="PANTHER" id="PTHR35400:SF3">
    <property type="entry name" value="SLL1072 PROTEIN"/>
    <property type="match status" value="1"/>
</dbReference>
<dbReference type="InterPro" id="IPR011335">
    <property type="entry name" value="Restrct_endonuc-II-like"/>
</dbReference>
<accession>A0ABY2S265</accession>
<feature type="domain" description="Putative restriction endonuclease" evidence="1">
    <location>
        <begin position="22"/>
        <end position="160"/>
    </location>
</feature>
<dbReference type="InterPro" id="IPR012296">
    <property type="entry name" value="Nuclease_put_TT1808"/>
</dbReference>
<keyword evidence="2" id="KW-0378">Hydrolase</keyword>
<comment type="caution">
    <text evidence="2">The sequence shown here is derived from an EMBL/GenBank/DDBJ whole genome shotgun (WGS) entry which is preliminary data.</text>
</comment>
<dbReference type="GO" id="GO:0004519">
    <property type="term" value="F:endonuclease activity"/>
    <property type="evidence" value="ECO:0007669"/>
    <property type="project" value="UniProtKB-KW"/>
</dbReference>
<dbReference type="InterPro" id="IPR008538">
    <property type="entry name" value="Uma2"/>
</dbReference>
<dbReference type="Pfam" id="PF05685">
    <property type="entry name" value="Uma2"/>
    <property type="match status" value="1"/>
</dbReference>
<evidence type="ECO:0000259" key="1">
    <source>
        <dbReference type="Pfam" id="PF05685"/>
    </source>
</evidence>
<dbReference type="Proteomes" id="UP000309992">
    <property type="component" value="Unassembled WGS sequence"/>
</dbReference>
<name>A0ABY2S265_9PSEU</name>
<organism evidence="2 3">
    <name type="scientific">Prauserella endophytica</name>
    <dbReference type="NCBI Taxonomy" id="1592324"/>
    <lineage>
        <taxon>Bacteria</taxon>
        <taxon>Bacillati</taxon>
        <taxon>Actinomycetota</taxon>
        <taxon>Actinomycetes</taxon>
        <taxon>Pseudonocardiales</taxon>
        <taxon>Pseudonocardiaceae</taxon>
        <taxon>Prauserella</taxon>
        <taxon>Prauserella coralliicola group</taxon>
    </lineage>
</organism>
<sequence>MTALPEHPASRLPGVDHLLTIAEYLELGETEPGYTELIGGRLLMSPSPRPGHNIASFSLLEQLKPQLPGGRRGVQDIDVDLELTSPDQPGYSRRPDLVVADGDAVARVDREGGMLRASDLLLVVEIVSPGSKRIDTVDKRGEYADAGIPHYWIVDITEPVSLVACHLAGDFGYQDDGAVTGTFTATEPFPVRIDLAALH</sequence>
<proteinExistence type="predicted"/>
<dbReference type="SUPFAM" id="SSF52980">
    <property type="entry name" value="Restriction endonuclease-like"/>
    <property type="match status" value="1"/>
</dbReference>
<protein>
    <submittedName>
        <fullName evidence="2">Uma2 family endonuclease</fullName>
    </submittedName>
</protein>
<keyword evidence="2" id="KW-0540">Nuclease</keyword>
<dbReference type="Gene3D" id="3.90.1570.10">
    <property type="entry name" value="tt1808, chain A"/>
    <property type="match status" value="1"/>
</dbReference>
<keyword evidence="3" id="KW-1185">Reference proteome</keyword>
<reference evidence="2 3" key="1">
    <citation type="journal article" date="2015" name="Antonie Van Leeuwenhoek">
        <title>Prauserella endophytica sp. nov., an endophytic actinobacterium isolated from Tamarix taklamakanensis.</title>
        <authorList>
            <person name="Liu J.M."/>
            <person name="Habden X."/>
            <person name="Guo L."/>
            <person name="Tuo L."/>
            <person name="Jiang Z.K."/>
            <person name="Liu S.W."/>
            <person name="Liu X.F."/>
            <person name="Chen L."/>
            <person name="Li R.F."/>
            <person name="Zhang Y.Q."/>
            <person name="Sun C.H."/>
        </authorList>
    </citation>
    <scope>NUCLEOTIDE SEQUENCE [LARGE SCALE GENOMIC DNA]</scope>
    <source>
        <strain evidence="2 3">CGMCC 4.7182</strain>
    </source>
</reference>